<dbReference type="Gene3D" id="2.60.40.1080">
    <property type="match status" value="1"/>
</dbReference>
<dbReference type="Pfam" id="PF07587">
    <property type="entry name" value="PSD1"/>
    <property type="match status" value="1"/>
</dbReference>
<feature type="domain" description="DUF1553" evidence="4">
    <location>
        <begin position="494"/>
        <end position="721"/>
    </location>
</feature>
<gene>
    <name evidence="5" type="ORF">ETAA8_22610</name>
</gene>
<evidence type="ECO:0000313" key="6">
    <source>
        <dbReference type="Proteomes" id="UP000315017"/>
    </source>
</evidence>
<dbReference type="InterPro" id="IPR011444">
    <property type="entry name" value="DUF1549"/>
</dbReference>
<evidence type="ECO:0000259" key="4">
    <source>
        <dbReference type="Pfam" id="PF07587"/>
    </source>
</evidence>
<feature type="signal peptide" evidence="1">
    <location>
        <begin position="1"/>
        <end position="28"/>
    </location>
</feature>
<feature type="domain" description="BIG2" evidence="2">
    <location>
        <begin position="148"/>
        <end position="206"/>
    </location>
</feature>
<evidence type="ECO:0000313" key="5">
    <source>
        <dbReference type="EMBL" id="QDU27176.1"/>
    </source>
</evidence>
<name>A0A517YAB3_9BACT</name>
<dbReference type="InterPro" id="IPR003343">
    <property type="entry name" value="Big_2"/>
</dbReference>
<evidence type="ECO:0000256" key="1">
    <source>
        <dbReference type="SAM" id="SignalP"/>
    </source>
</evidence>
<feature type="chain" id="PRO_5022041483" evidence="1">
    <location>
        <begin position="29"/>
        <end position="748"/>
    </location>
</feature>
<proteinExistence type="predicted"/>
<accession>A0A517YAB3</accession>
<sequence length="748" mass="82441" precursor="true">MTTTRLVWRQLLLLLVACGSTWTAVAWSAEGAKVSDVHFGTDVVPILTKLGCNGGGCHGKATGQNGFRLSLFGFEPDVDYDALVYEGRGRRVSRAAPDHSLLLLKATSRVPHGGGRRLEEASEDYRLLRDWIAQGANPPRADDPHLDRIEVSPGEQVLQPNSSQQLRVTAYFSNGTSRDVTRQTVYQSNEGGIAAVDATGLVKASSRHGLASVMARFGEQIATFHVAVPFAADGSKMAAAQSELDVLERQSDSSKINRLLFRQWRRMGVVPSAVADDATFIRRATLDICGTLATSEDVTAYLADQRSDKRARLIDHLLARPEYASYFALKWADILQNRGAGYSTSKQRAGTTLFSAWLRDSLESNKPYDQFVSEILTASGSQRENPPAIWYRTVRKSPEYVESVAQAFLGVRVQCAQCHHHPTESWSQEDYFGLAAVFSRVGRKGGFADAEVPTDEIIYLKEHGEVVHPRTGKILMPRPLGGSEFSLGTQDDPRLSLAKWMTSRENPYFARTMANRLWAHFLGRGLVHPIDDARSTNPPSNPELLDALSQDFIASGFDVKQLVRKIALSHSYQLDSAPHAGNAGDMQTFARFYPRRLSAEVMLDGMSQVLDAPTIFPGVPAGTRAIELPDENVAAHFLDVFGRPARMSACECERVDAPALAQGLELVNSTEIQRKLTVKTGYAERLATSHQSTAEVVTEVFLRALARPPRPEELKFAVNFLAAESDRAEAIRSLLWSLIATNEFLFNH</sequence>
<reference evidence="5 6" key="1">
    <citation type="submission" date="2019-02" db="EMBL/GenBank/DDBJ databases">
        <title>Deep-cultivation of Planctomycetes and their phenomic and genomic characterization uncovers novel biology.</title>
        <authorList>
            <person name="Wiegand S."/>
            <person name="Jogler M."/>
            <person name="Boedeker C."/>
            <person name="Pinto D."/>
            <person name="Vollmers J."/>
            <person name="Rivas-Marin E."/>
            <person name="Kohn T."/>
            <person name="Peeters S.H."/>
            <person name="Heuer A."/>
            <person name="Rast P."/>
            <person name="Oberbeckmann S."/>
            <person name="Bunk B."/>
            <person name="Jeske O."/>
            <person name="Meyerdierks A."/>
            <person name="Storesund J.E."/>
            <person name="Kallscheuer N."/>
            <person name="Luecker S."/>
            <person name="Lage O.M."/>
            <person name="Pohl T."/>
            <person name="Merkel B.J."/>
            <person name="Hornburger P."/>
            <person name="Mueller R.-W."/>
            <person name="Bruemmer F."/>
            <person name="Labrenz M."/>
            <person name="Spormann A.M."/>
            <person name="Op den Camp H."/>
            <person name="Overmann J."/>
            <person name="Amann R."/>
            <person name="Jetten M.S.M."/>
            <person name="Mascher T."/>
            <person name="Medema M.H."/>
            <person name="Devos D.P."/>
            <person name="Kaster A.-K."/>
            <person name="Ovreas L."/>
            <person name="Rohde M."/>
            <person name="Galperin M.Y."/>
            <person name="Jogler C."/>
        </authorList>
    </citation>
    <scope>NUCLEOTIDE SEQUENCE [LARGE SCALE GENOMIC DNA]</scope>
    <source>
        <strain evidence="5 6">ETA_A8</strain>
    </source>
</reference>
<dbReference type="EMBL" id="CP036274">
    <property type="protein sequence ID" value="QDU27176.1"/>
    <property type="molecule type" value="Genomic_DNA"/>
</dbReference>
<dbReference type="PANTHER" id="PTHR35889">
    <property type="entry name" value="CYCLOINULO-OLIGOSACCHARIDE FRUCTANOTRANSFERASE-RELATED"/>
    <property type="match status" value="1"/>
</dbReference>
<evidence type="ECO:0000259" key="2">
    <source>
        <dbReference type="Pfam" id="PF02368"/>
    </source>
</evidence>
<evidence type="ECO:0000259" key="3">
    <source>
        <dbReference type="Pfam" id="PF07583"/>
    </source>
</evidence>
<dbReference type="RefSeq" id="WP_202921755.1">
    <property type="nucleotide sequence ID" value="NZ_CP036274.1"/>
</dbReference>
<dbReference type="PANTHER" id="PTHR35889:SF3">
    <property type="entry name" value="F-BOX DOMAIN-CONTAINING PROTEIN"/>
    <property type="match status" value="1"/>
</dbReference>
<organism evidence="5 6">
    <name type="scientific">Anatilimnocola aggregata</name>
    <dbReference type="NCBI Taxonomy" id="2528021"/>
    <lineage>
        <taxon>Bacteria</taxon>
        <taxon>Pseudomonadati</taxon>
        <taxon>Planctomycetota</taxon>
        <taxon>Planctomycetia</taxon>
        <taxon>Pirellulales</taxon>
        <taxon>Pirellulaceae</taxon>
        <taxon>Anatilimnocola</taxon>
    </lineage>
</organism>
<keyword evidence="6" id="KW-1185">Reference proteome</keyword>
<feature type="domain" description="DUF1549" evidence="3">
    <location>
        <begin position="255"/>
        <end position="441"/>
    </location>
</feature>
<keyword evidence="1" id="KW-0732">Signal</keyword>
<dbReference type="InterPro" id="IPR022655">
    <property type="entry name" value="DUF1553"/>
</dbReference>
<dbReference type="AlphaFoldDB" id="A0A517YAB3"/>
<dbReference type="Pfam" id="PF02368">
    <property type="entry name" value="Big_2"/>
    <property type="match status" value="1"/>
</dbReference>
<protein>
    <submittedName>
        <fullName evidence="5">Bacterial Ig-like domain (Group 2)</fullName>
    </submittedName>
</protein>
<dbReference type="Pfam" id="PF07583">
    <property type="entry name" value="PSCyt2"/>
    <property type="match status" value="1"/>
</dbReference>
<dbReference type="Proteomes" id="UP000315017">
    <property type="component" value="Chromosome"/>
</dbReference>
<dbReference type="KEGG" id="aagg:ETAA8_22610"/>